<dbReference type="PANTHER" id="PTHR43673:SF10">
    <property type="entry name" value="NADH DEHYDROGENASE_NAD(P)H NITROREDUCTASE XCC3605-RELATED"/>
    <property type="match status" value="1"/>
</dbReference>
<dbReference type="KEGG" id="adin:H7849_22955"/>
<protein>
    <submittedName>
        <fullName evidence="4">Nitroreductase family protein</fullName>
    </submittedName>
</protein>
<accession>A0A7G8BH38</accession>
<dbReference type="EMBL" id="CP060394">
    <property type="protein sequence ID" value="QNI31858.1"/>
    <property type="molecule type" value="Genomic_DNA"/>
</dbReference>
<evidence type="ECO:0000256" key="2">
    <source>
        <dbReference type="ARBA" id="ARBA00023002"/>
    </source>
</evidence>
<keyword evidence="2" id="KW-0560">Oxidoreductase</keyword>
<dbReference type="InterPro" id="IPR000415">
    <property type="entry name" value="Nitroreductase-like"/>
</dbReference>
<name>A0A7G8BH38_9BACT</name>
<dbReference type="Proteomes" id="UP000515312">
    <property type="component" value="Chromosome"/>
</dbReference>
<proteinExistence type="inferred from homology"/>
<evidence type="ECO:0000256" key="1">
    <source>
        <dbReference type="ARBA" id="ARBA00007118"/>
    </source>
</evidence>
<comment type="similarity">
    <text evidence="1">Belongs to the nitroreductase family.</text>
</comment>
<sequence length="204" mass="22749">MPQTLEDLEKLKHAPAVPGVEDLFLRRWSPRAFADKDVSNDDLKKIFEAARWAASSYNEQPWRFFLGRRGDATYQKIFDALVEFNQGWAKSAPVLILSVASNKFAQNGSPNKYSIHDTGAATANLALQATALGLHTHSMAGFDHSKARKLFNVSEDYDIGAVTALGYLGDPMTLHDQIRAQETSPRQRMPLGEFVLTDWDKPAL</sequence>
<reference evidence="4 5" key="1">
    <citation type="submission" date="2020-08" db="EMBL/GenBank/DDBJ databases">
        <title>Edaphobacter telluris sp. nov. and Acidobacterium dinghuensis sp. nov., two acidobacteria isolated from forest soil.</title>
        <authorList>
            <person name="Fu J."/>
            <person name="Qiu L."/>
        </authorList>
    </citation>
    <scope>NUCLEOTIDE SEQUENCE [LARGE SCALE GENOMIC DNA]</scope>
    <source>
        <strain evidence="4">4Y35</strain>
    </source>
</reference>
<evidence type="ECO:0000259" key="3">
    <source>
        <dbReference type="Pfam" id="PF00881"/>
    </source>
</evidence>
<dbReference type="AlphaFoldDB" id="A0A7G8BH38"/>
<feature type="domain" description="Nitroreductase" evidence="3">
    <location>
        <begin position="26"/>
        <end position="167"/>
    </location>
</feature>
<dbReference type="SUPFAM" id="SSF55469">
    <property type="entry name" value="FMN-dependent nitroreductase-like"/>
    <property type="match status" value="1"/>
</dbReference>
<dbReference type="RefSeq" id="WP_186742816.1">
    <property type="nucleotide sequence ID" value="NZ_CP060394.1"/>
</dbReference>
<keyword evidence="5" id="KW-1185">Reference proteome</keyword>
<dbReference type="GO" id="GO:0016491">
    <property type="term" value="F:oxidoreductase activity"/>
    <property type="evidence" value="ECO:0007669"/>
    <property type="project" value="UniProtKB-KW"/>
</dbReference>
<gene>
    <name evidence="4" type="ORF">H7849_22955</name>
</gene>
<dbReference type="Pfam" id="PF00881">
    <property type="entry name" value="Nitroreductase"/>
    <property type="match status" value="1"/>
</dbReference>
<evidence type="ECO:0000313" key="5">
    <source>
        <dbReference type="Proteomes" id="UP000515312"/>
    </source>
</evidence>
<dbReference type="InterPro" id="IPR029479">
    <property type="entry name" value="Nitroreductase"/>
</dbReference>
<dbReference type="CDD" id="cd02138">
    <property type="entry name" value="TdsD-like"/>
    <property type="match status" value="1"/>
</dbReference>
<dbReference type="PANTHER" id="PTHR43673">
    <property type="entry name" value="NAD(P)H NITROREDUCTASE YDGI-RELATED"/>
    <property type="match status" value="1"/>
</dbReference>
<evidence type="ECO:0000313" key="4">
    <source>
        <dbReference type="EMBL" id="QNI31858.1"/>
    </source>
</evidence>
<organism evidence="4 5">
    <name type="scientific">Alloacidobacterium dinghuense</name>
    <dbReference type="NCBI Taxonomy" id="2763107"/>
    <lineage>
        <taxon>Bacteria</taxon>
        <taxon>Pseudomonadati</taxon>
        <taxon>Acidobacteriota</taxon>
        <taxon>Terriglobia</taxon>
        <taxon>Terriglobales</taxon>
        <taxon>Acidobacteriaceae</taxon>
        <taxon>Alloacidobacterium</taxon>
    </lineage>
</organism>
<dbReference type="Gene3D" id="3.40.109.10">
    <property type="entry name" value="NADH Oxidase"/>
    <property type="match status" value="1"/>
</dbReference>